<accession>T0K4L0</accession>
<dbReference type="Proteomes" id="UP000015530">
    <property type="component" value="Unassembled WGS sequence"/>
</dbReference>
<proteinExistence type="predicted"/>
<reference evidence="2" key="1">
    <citation type="journal article" date="2013" name="Mol. Plant Microbe Interact.">
        <title>Global aspects of pacC regulation of pathogenicity genes in Colletotrichum gloeosporioides as revealed by transcriptome analysis.</title>
        <authorList>
            <person name="Alkan N."/>
            <person name="Meng X."/>
            <person name="Friedlander G."/>
            <person name="Reuveni E."/>
            <person name="Sukno S."/>
            <person name="Sherman A."/>
            <person name="Thon M."/>
            <person name="Fluhr R."/>
            <person name="Prusky D."/>
        </authorList>
    </citation>
    <scope>NUCLEOTIDE SEQUENCE [LARGE SCALE GENOMIC DNA]</scope>
    <source>
        <strain evidence="2">Cg-14</strain>
    </source>
</reference>
<sequence>MSLAVSVH</sequence>
<dbReference type="EMBL" id="AMYD01003223">
    <property type="protein sequence ID" value="EQB46869.1"/>
    <property type="molecule type" value="Genomic_DNA"/>
</dbReference>
<gene>
    <name evidence="1" type="ORF">CGLO_14051</name>
</gene>
<evidence type="ECO:0000313" key="2">
    <source>
        <dbReference type="Proteomes" id="UP000015530"/>
    </source>
</evidence>
<name>T0K4L0_COLGC</name>
<evidence type="ECO:0000313" key="1">
    <source>
        <dbReference type="EMBL" id="EQB46869.1"/>
    </source>
</evidence>
<protein>
    <submittedName>
        <fullName evidence="1">Uncharacterized protein</fullName>
    </submittedName>
</protein>
<comment type="caution">
    <text evidence="1">The sequence shown here is derived from an EMBL/GenBank/DDBJ whole genome shotgun (WGS) entry which is preliminary data.</text>
</comment>
<organism evidence="1 2">
    <name type="scientific">Colletotrichum gloeosporioides (strain Cg-14)</name>
    <name type="common">Anthracnose fungus</name>
    <name type="synonym">Glomerella cingulata</name>
    <dbReference type="NCBI Taxonomy" id="1237896"/>
    <lineage>
        <taxon>Eukaryota</taxon>
        <taxon>Fungi</taxon>
        <taxon>Dikarya</taxon>
        <taxon>Ascomycota</taxon>
        <taxon>Pezizomycotina</taxon>
        <taxon>Sordariomycetes</taxon>
        <taxon>Hypocreomycetidae</taxon>
        <taxon>Glomerellales</taxon>
        <taxon>Glomerellaceae</taxon>
        <taxon>Colletotrichum</taxon>
        <taxon>Colletotrichum gloeosporioides species complex</taxon>
    </lineage>
</organism>
<dbReference type="HOGENOM" id="CLU_3439480_0_0_1"/>